<dbReference type="InterPro" id="IPR032675">
    <property type="entry name" value="LRR_dom_sf"/>
</dbReference>
<dbReference type="Proteomes" id="UP001497453">
    <property type="component" value="Chromosome 8"/>
</dbReference>
<dbReference type="EMBL" id="OZ037951">
    <property type="protein sequence ID" value="CAL1715236.1"/>
    <property type="molecule type" value="Genomic_DNA"/>
</dbReference>
<keyword evidence="3" id="KW-1185">Reference proteome</keyword>
<dbReference type="Pfam" id="PF12937">
    <property type="entry name" value="F-box-like"/>
    <property type="match status" value="1"/>
</dbReference>
<dbReference type="Gene3D" id="3.80.10.10">
    <property type="entry name" value="Ribonuclease Inhibitor"/>
    <property type="match status" value="1"/>
</dbReference>
<protein>
    <recommendedName>
        <fullName evidence="1">F-box domain-containing protein</fullName>
    </recommendedName>
</protein>
<proteinExistence type="predicted"/>
<sequence>MPVERTIGNELLQRVPVEVVSHILQSVPKRRDLVQFALTCRAGRDLAYPVLYRHIAVRSPRAVDSCLCTLATSETNLAAFVRTFEFLSWVSDLFDDEHNLPELRWFRDAFNRMDKLEELICEKAMTEDLCIGLFSRPKDSLKSLTISFTSNVSASRQDPFTTANLDALSLHLHLPRLIELHLRISHLHEKDSGHWELMHRLLVNHAPQLRYLSVVGHCKPQKLTRLITKSMSFPVLESLTGSYDGINSLHTEQIPNVKCLAFGAGPEEGYFNLRPLLPQLDVLCCSFKTAAALLNDSHTLNTLRMRDEVGMKVVNIANSLAPVIYCQRTLQELTLIYTHAPVFLNEILKGLPELPALNTLTIRAFYFYRGVPGTVDNFIDAESLISFGRDVFPKLPRLTTLLIKETASPQQAPYKHKLQGSMQRKVLDAWSELHPSLNRVSFSQLFEWVRMEDGKWMYPSDVVFDPDPSTFPSVDVIP</sequence>
<evidence type="ECO:0000259" key="1">
    <source>
        <dbReference type="Pfam" id="PF12937"/>
    </source>
</evidence>
<evidence type="ECO:0000313" key="3">
    <source>
        <dbReference type="Proteomes" id="UP001497453"/>
    </source>
</evidence>
<reference evidence="3" key="1">
    <citation type="submission" date="2024-04" db="EMBL/GenBank/DDBJ databases">
        <authorList>
            <person name="Shaw F."/>
            <person name="Minotto A."/>
        </authorList>
    </citation>
    <scope>NUCLEOTIDE SEQUENCE [LARGE SCALE GENOMIC DNA]</scope>
</reference>
<evidence type="ECO:0000313" key="2">
    <source>
        <dbReference type="EMBL" id="CAL1715236.1"/>
    </source>
</evidence>
<feature type="domain" description="F-box" evidence="1">
    <location>
        <begin position="13"/>
        <end position="56"/>
    </location>
</feature>
<organism evidence="2 3">
    <name type="scientific">Somion occarium</name>
    <dbReference type="NCBI Taxonomy" id="3059160"/>
    <lineage>
        <taxon>Eukaryota</taxon>
        <taxon>Fungi</taxon>
        <taxon>Dikarya</taxon>
        <taxon>Basidiomycota</taxon>
        <taxon>Agaricomycotina</taxon>
        <taxon>Agaricomycetes</taxon>
        <taxon>Polyporales</taxon>
        <taxon>Cerrenaceae</taxon>
        <taxon>Somion</taxon>
    </lineage>
</organism>
<accession>A0ABP1E594</accession>
<name>A0ABP1E594_9APHY</name>
<dbReference type="InterPro" id="IPR001810">
    <property type="entry name" value="F-box_dom"/>
</dbReference>
<gene>
    <name evidence="2" type="ORF">GFSPODELE1_LOCUS10121</name>
</gene>